<dbReference type="OrthoDB" id="103748at2759"/>
<protein>
    <submittedName>
        <fullName evidence="1">Uncharacterized protein</fullName>
    </submittedName>
</protein>
<comment type="caution">
    <text evidence="1">The sequence shown here is derived from an EMBL/GenBank/DDBJ whole genome shotgun (WGS) entry which is preliminary data.</text>
</comment>
<proteinExistence type="predicted"/>
<sequence length="85" mass="9812">GITCNIVEGWKPQEMKLKNYQLAIKNICERVRQTSGGERKWMHQYVLESWRIDSKQTSVLSDPSDPSHKLRGRIPAISAIMPLDF</sequence>
<organism evidence="1 2">
    <name type="scientific">Streblomastix strix</name>
    <dbReference type="NCBI Taxonomy" id="222440"/>
    <lineage>
        <taxon>Eukaryota</taxon>
        <taxon>Metamonada</taxon>
        <taxon>Preaxostyla</taxon>
        <taxon>Oxymonadida</taxon>
        <taxon>Streblomastigidae</taxon>
        <taxon>Streblomastix</taxon>
    </lineage>
</organism>
<evidence type="ECO:0000313" key="1">
    <source>
        <dbReference type="EMBL" id="KAA6357555.1"/>
    </source>
</evidence>
<name>A0A5J4TJ88_9EUKA</name>
<gene>
    <name evidence="1" type="ORF">EZS28_046918</name>
</gene>
<dbReference type="Proteomes" id="UP000324800">
    <property type="component" value="Unassembled WGS sequence"/>
</dbReference>
<accession>A0A5J4TJ88</accession>
<feature type="non-terminal residue" evidence="1">
    <location>
        <position position="1"/>
    </location>
</feature>
<reference evidence="1 2" key="1">
    <citation type="submission" date="2019-03" db="EMBL/GenBank/DDBJ databases">
        <title>Single cell metagenomics reveals metabolic interactions within the superorganism composed of flagellate Streblomastix strix and complex community of Bacteroidetes bacteria on its surface.</title>
        <authorList>
            <person name="Treitli S.C."/>
            <person name="Kolisko M."/>
            <person name="Husnik F."/>
            <person name="Keeling P."/>
            <person name="Hampl V."/>
        </authorList>
    </citation>
    <scope>NUCLEOTIDE SEQUENCE [LARGE SCALE GENOMIC DNA]</scope>
    <source>
        <strain evidence="1">ST1C</strain>
    </source>
</reference>
<evidence type="ECO:0000313" key="2">
    <source>
        <dbReference type="Proteomes" id="UP000324800"/>
    </source>
</evidence>
<dbReference type="EMBL" id="SNRW01031239">
    <property type="protein sequence ID" value="KAA6357555.1"/>
    <property type="molecule type" value="Genomic_DNA"/>
</dbReference>
<dbReference type="AlphaFoldDB" id="A0A5J4TJ88"/>